<feature type="compositionally biased region" description="Polar residues" evidence="1">
    <location>
        <begin position="238"/>
        <end position="250"/>
    </location>
</feature>
<gene>
    <name evidence="3" type="ORF">BBOH_0111</name>
</gene>
<feature type="compositionally biased region" description="Low complexity" evidence="1">
    <location>
        <begin position="298"/>
        <end position="322"/>
    </location>
</feature>
<feature type="compositionally biased region" description="Polar residues" evidence="1">
    <location>
        <begin position="352"/>
        <end position="373"/>
    </location>
</feature>
<feature type="compositionally biased region" description="Gly residues" evidence="1">
    <location>
        <begin position="283"/>
        <end position="297"/>
    </location>
</feature>
<evidence type="ECO:0000313" key="4">
    <source>
        <dbReference type="Proteomes" id="UP000029096"/>
    </source>
</evidence>
<keyword evidence="2" id="KW-0812">Transmembrane</keyword>
<evidence type="ECO:0000256" key="1">
    <source>
        <dbReference type="SAM" id="MobiDB-lite"/>
    </source>
</evidence>
<proteinExistence type="predicted"/>
<dbReference type="AlphaFoldDB" id="A0A086ZJD9"/>
<feature type="compositionally biased region" description="Low complexity" evidence="1">
    <location>
        <begin position="264"/>
        <end position="282"/>
    </location>
</feature>
<feature type="transmembrane region" description="Helical" evidence="2">
    <location>
        <begin position="17"/>
        <end position="40"/>
    </location>
</feature>
<dbReference type="eggNOG" id="ENOG5032Y91">
    <property type="taxonomic scope" value="Bacteria"/>
</dbReference>
<organism evidence="3 4">
    <name type="scientific">Bifidobacterium bohemicum DSM 22767</name>
    <dbReference type="NCBI Taxonomy" id="1437606"/>
    <lineage>
        <taxon>Bacteria</taxon>
        <taxon>Bacillati</taxon>
        <taxon>Actinomycetota</taxon>
        <taxon>Actinomycetes</taxon>
        <taxon>Bifidobacteriales</taxon>
        <taxon>Bifidobacteriaceae</taxon>
        <taxon>Bifidobacterium</taxon>
    </lineage>
</organism>
<evidence type="ECO:0000256" key="2">
    <source>
        <dbReference type="SAM" id="Phobius"/>
    </source>
</evidence>
<comment type="caution">
    <text evidence="3">The sequence shown here is derived from an EMBL/GenBank/DDBJ whole genome shotgun (WGS) entry which is preliminary data.</text>
</comment>
<protein>
    <submittedName>
        <fullName evidence="3">Uncharacterized protein</fullName>
    </submittedName>
</protein>
<feature type="region of interest" description="Disordered" evidence="1">
    <location>
        <begin position="153"/>
        <end position="183"/>
    </location>
</feature>
<sequence length="373" mass="36430">MAGALAAVTSFLLSAKIGIAGSVIGVAVGSIVSAVASQIYQNLLRESGRKLQAAAPFDGGDDNKDSTVEATEPGTGEIHGGSPNRTITMQGLGDAVEGTASLAELARNGAGKPQDPVATTIYKNADLSNGDNTSDSSTSIMPSVMQGAKAIGSETTKEMRRDGNGSRSIKGQAGNRAVRDMNDPKRAKRTMVIISIVSALVAVAITAGVITLVTHGNGTDDVVRNVVNNSQTGGGRQQKLNTDTDAPSQPGNSGNRYGNGGNTNSGNGLNDSGKVPAPTSGESGSGSSGTGTSGSGSGSTPNSGSTSGTTGESAGSDNNGNSTGNGSGSTSGNDGTADSSGTGSGSNGSDAPSNGSTPQNSGTVGTGSTKVNK</sequence>
<keyword evidence="2" id="KW-0472">Membrane</keyword>
<feature type="compositionally biased region" description="Low complexity" evidence="1">
    <location>
        <begin position="330"/>
        <end position="351"/>
    </location>
</feature>
<reference evidence="3 4" key="1">
    <citation type="submission" date="2014-03" db="EMBL/GenBank/DDBJ databases">
        <title>Genomics of Bifidobacteria.</title>
        <authorList>
            <person name="Ventura M."/>
            <person name="Milani C."/>
            <person name="Lugli G.A."/>
        </authorList>
    </citation>
    <scope>NUCLEOTIDE SEQUENCE [LARGE SCALE GENOMIC DNA]</scope>
    <source>
        <strain evidence="3 4">DSM 22767</strain>
    </source>
</reference>
<keyword evidence="4" id="KW-1185">Reference proteome</keyword>
<feature type="transmembrane region" description="Helical" evidence="2">
    <location>
        <begin position="191"/>
        <end position="213"/>
    </location>
</feature>
<keyword evidence="2" id="KW-1133">Transmembrane helix</keyword>
<accession>A0A086ZJD9</accession>
<dbReference type="Proteomes" id="UP000029096">
    <property type="component" value="Unassembled WGS sequence"/>
</dbReference>
<dbReference type="EMBL" id="JGYP01000001">
    <property type="protein sequence ID" value="KFI46639.1"/>
    <property type="molecule type" value="Genomic_DNA"/>
</dbReference>
<evidence type="ECO:0000313" key="3">
    <source>
        <dbReference type="EMBL" id="KFI46639.1"/>
    </source>
</evidence>
<dbReference type="STRING" id="1437606.BBOH_0111"/>
<feature type="compositionally biased region" description="Basic and acidic residues" evidence="1">
    <location>
        <begin position="155"/>
        <end position="164"/>
    </location>
</feature>
<name>A0A086ZJD9_9BIFI</name>
<feature type="region of interest" description="Disordered" evidence="1">
    <location>
        <begin position="219"/>
        <end position="373"/>
    </location>
</feature>